<dbReference type="SMART" id="SM00129">
    <property type="entry name" value="KISc"/>
    <property type="match status" value="1"/>
</dbReference>
<keyword evidence="7" id="KW-0505">Motor protein</keyword>
<keyword evidence="7" id="KW-0493">Microtubule</keyword>
<keyword evidence="3 7" id="KW-0547">Nucleotide-binding</keyword>
<dbReference type="InterPro" id="IPR027417">
    <property type="entry name" value="P-loop_NTPase"/>
</dbReference>
<evidence type="ECO:0000256" key="1">
    <source>
        <dbReference type="ARBA" id="ARBA00004245"/>
    </source>
</evidence>
<dbReference type="EMBL" id="PGGH01208585">
    <property type="protein sequence ID" value="NIG60700.1"/>
    <property type="molecule type" value="Genomic_DNA"/>
</dbReference>
<dbReference type="PRINTS" id="PR00380">
    <property type="entry name" value="KINESINHEAVY"/>
</dbReference>
<reference evidence="10" key="1">
    <citation type="submission" date="2018-05" db="EMBL/GenBank/DDBJ databases">
        <authorList>
            <person name="Pedro S.L.S."/>
            <person name="Freitas R.C."/>
            <person name="Barreto A.S."/>
            <person name="Lima A.O.S."/>
        </authorList>
    </citation>
    <scope>NUCLEOTIDE SEQUENCE</scope>
    <source>
        <strain evidence="10">BP203</strain>
        <tissue evidence="10">Muscle</tissue>
    </source>
</reference>
<evidence type="ECO:0000313" key="10">
    <source>
        <dbReference type="EMBL" id="NIG60700.1"/>
    </source>
</evidence>
<dbReference type="Proteomes" id="UP001165941">
    <property type="component" value="Unassembled WGS sequence"/>
</dbReference>
<evidence type="ECO:0000259" key="9">
    <source>
        <dbReference type="PROSITE" id="PS50067"/>
    </source>
</evidence>
<comment type="similarity">
    <text evidence="6 7">Belongs to the TRAFAC class myosin-kinesin ATPase superfamily. Kinesin family.</text>
</comment>
<evidence type="ECO:0000256" key="2">
    <source>
        <dbReference type="ARBA" id="ARBA00022490"/>
    </source>
</evidence>
<keyword evidence="11" id="KW-1185">Reference proteome</keyword>
<dbReference type="PANTHER" id="PTHR47969:SF33">
    <property type="entry name" value="KINESIN-LIKE PROTEIN"/>
    <property type="match status" value="1"/>
</dbReference>
<keyword evidence="8" id="KW-0175">Coiled coil</keyword>
<evidence type="ECO:0000256" key="8">
    <source>
        <dbReference type="SAM" id="Coils"/>
    </source>
</evidence>
<comment type="caution">
    <text evidence="6">Lacks conserved residue(s) required for the propagation of feature annotation.</text>
</comment>
<evidence type="ECO:0000256" key="3">
    <source>
        <dbReference type="ARBA" id="ARBA00022741"/>
    </source>
</evidence>
<dbReference type="InterPro" id="IPR036961">
    <property type="entry name" value="Kinesin_motor_dom_sf"/>
</dbReference>
<keyword evidence="4 7" id="KW-0067">ATP-binding</keyword>
<dbReference type="InterPro" id="IPR019821">
    <property type="entry name" value="Kinesin_motor_CS"/>
</dbReference>
<feature type="coiled-coil region" evidence="8">
    <location>
        <begin position="289"/>
        <end position="316"/>
    </location>
</feature>
<dbReference type="SUPFAM" id="SSF52540">
    <property type="entry name" value="P-loop containing nucleoside triphosphate hydrolases"/>
    <property type="match status" value="1"/>
</dbReference>
<keyword evidence="5" id="KW-0206">Cytoskeleton</keyword>
<dbReference type="Pfam" id="PF00225">
    <property type="entry name" value="Kinesin"/>
    <property type="match status" value="1"/>
</dbReference>
<accession>A0ABX0SB98</accession>
<keyword evidence="2" id="KW-0963">Cytoplasm</keyword>
<evidence type="ECO:0000256" key="4">
    <source>
        <dbReference type="ARBA" id="ARBA00022840"/>
    </source>
</evidence>
<feature type="domain" description="Kinesin motor" evidence="9">
    <location>
        <begin position="1"/>
        <end position="227"/>
    </location>
</feature>
<evidence type="ECO:0000256" key="5">
    <source>
        <dbReference type="ARBA" id="ARBA00023212"/>
    </source>
</evidence>
<dbReference type="InterPro" id="IPR001752">
    <property type="entry name" value="Kinesin_motor_dom"/>
</dbReference>
<dbReference type="PANTHER" id="PTHR47969">
    <property type="entry name" value="CHROMOSOME-ASSOCIATED KINESIN KIF4A-RELATED"/>
    <property type="match status" value="1"/>
</dbReference>
<comment type="caution">
    <text evidence="10">The sequence shown here is derived from an EMBL/GenBank/DDBJ whole genome shotgun (WGS) entry which is preliminary data.</text>
</comment>
<dbReference type="Gene3D" id="3.40.850.10">
    <property type="entry name" value="Kinesin motor domain"/>
    <property type="match status" value="1"/>
</dbReference>
<comment type="subcellular location">
    <subcellularLocation>
        <location evidence="1">Cytoplasm</location>
        <location evidence="1">Cytoskeleton</location>
    </subcellularLocation>
</comment>
<proteinExistence type="inferred from homology"/>
<dbReference type="PROSITE" id="PS50067">
    <property type="entry name" value="KINESIN_MOTOR_2"/>
    <property type="match status" value="1"/>
</dbReference>
<dbReference type="PROSITE" id="PS00411">
    <property type="entry name" value="KINESIN_MOTOR_1"/>
    <property type="match status" value="1"/>
</dbReference>
<evidence type="ECO:0000256" key="6">
    <source>
        <dbReference type="PROSITE-ProRule" id="PRU00283"/>
    </source>
</evidence>
<evidence type="ECO:0000256" key="7">
    <source>
        <dbReference type="RuleBase" id="RU000394"/>
    </source>
</evidence>
<evidence type="ECO:0000313" key="11">
    <source>
        <dbReference type="Proteomes" id="UP001165941"/>
    </source>
</evidence>
<sequence length="329" mass="37035">MQRTFTWLLDRVQHLGAPVTLHASYLEIYNEQVRDLLSLGAPRPLPVRWNKTRGFYVEHLRVVEFGSLGALMELLQMGLSRRRSSAHTMNQASSRSHALLTLYVSHQTPQQRPPVDPGEPPVGGKLCFVDLAGSEKVAATGSRGELMLEANSINRSLLALGHCISLLLDPQRKQSHIPFRDSKLTKLLADSLGGRGVTLMVACVSPSAQCLPETLSTLRYASRAQRITTRPQAPKSPVAKPPQHLETELLQLREENHRLRSRLGQMDPKASGLTGARVSWAQRNLYGMLQEFMLENERLRKEKRQLQSSRDLAQDEQRILAQQVHELER</sequence>
<name>A0ABX0SB98_PONBL</name>
<organism evidence="10 11">
    <name type="scientific">Pontoporia blainvillei</name>
    <name type="common">Franciscana</name>
    <name type="synonym">Delphinus blainvillei</name>
    <dbReference type="NCBI Taxonomy" id="48723"/>
    <lineage>
        <taxon>Eukaryota</taxon>
        <taxon>Metazoa</taxon>
        <taxon>Chordata</taxon>
        <taxon>Craniata</taxon>
        <taxon>Vertebrata</taxon>
        <taxon>Euteleostomi</taxon>
        <taxon>Mammalia</taxon>
        <taxon>Eutheria</taxon>
        <taxon>Laurasiatheria</taxon>
        <taxon>Artiodactyla</taxon>
        <taxon>Whippomorpha</taxon>
        <taxon>Cetacea</taxon>
        <taxon>Odontoceti</taxon>
        <taxon>Pontoporiidae</taxon>
        <taxon>Pontoporia</taxon>
    </lineage>
</organism>
<dbReference type="InterPro" id="IPR027640">
    <property type="entry name" value="Kinesin-like_fam"/>
</dbReference>
<gene>
    <name evidence="10" type="ORF">BU61_8578</name>
</gene>
<protein>
    <recommendedName>
        <fullName evidence="7">Kinesin-like protein</fullName>
    </recommendedName>
</protein>